<sequence>MRLSHSSPAFPTGPNFPVRRTTEMPACASFSSTMLPAAADDDAGPLPFFQYVPTTMRKMRAIYSIEQLLQAIEAPPGLLLHLYLLHVFESHPYIAAAGKATLAIQQYLVPAVMTNVFVGAAVAGVYSSSKMAEQLQWLGNRVIETAVGAKQQQAMPFFSLLQAKQVIRDVIGPLLKDQGKMAMAVALLDAQGIKSYTRAGGYHAVSLARLVVPLLNILTDEQINAMADAYIKDLMQKMLLSSTTTTATTHATAQALKHMLGIAGRQRNNNIPTFA</sequence>
<protein>
    <submittedName>
        <fullName evidence="1">Uncharacterized protein</fullName>
    </submittedName>
</protein>
<evidence type="ECO:0000313" key="2">
    <source>
        <dbReference type="Proteomes" id="UP001244341"/>
    </source>
</evidence>
<gene>
    <name evidence="1" type="ORF">OEZ85_013134</name>
</gene>
<dbReference type="EMBL" id="CP126214">
    <property type="protein sequence ID" value="WIA16449.1"/>
    <property type="molecule type" value="Genomic_DNA"/>
</dbReference>
<proteinExistence type="predicted"/>
<organism evidence="1 2">
    <name type="scientific">Tetradesmus obliquus</name>
    <name type="common">Green alga</name>
    <name type="synonym">Acutodesmus obliquus</name>
    <dbReference type="NCBI Taxonomy" id="3088"/>
    <lineage>
        <taxon>Eukaryota</taxon>
        <taxon>Viridiplantae</taxon>
        <taxon>Chlorophyta</taxon>
        <taxon>core chlorophytes</taxon>
        <taxon>Chlorophyceae</taxon>
        <taxon>CS clade</taxon>
        <taxon>Sphaeropleales</taxon>
        <taxon>Scenedesmaceae</taxon>
        <taxon>Tetradesmus</taxon>
    </lineage>
</organism>
<dbReference type="Proteomes" id="UP001244341">
    <property type="component" value="Chromosome 7b"/>
</dbReference>
<accession>A0ABY8U4S0</accession>
<reference evidence="1 2" key="1">
    <citation type="submission" date="2023-05" db="EMBL/GenBank/DDBJ databases">
        <title>A 100% complete, gapless, phased diploid assembly of the Scenedesmus obliquus UTEX 3031 genome.</title>
        <authorList>
            <person name="Biondi T.C."/>
            <person name="Hanschen E.R."/>
            <person name="Kwon T."/>
            <person name="Eng W."/>
            <person name="Kruse C.P.S."/>
            <person name="Koehler S.I."/>
            <person name="Kunde Y."/>
            <person name="Gleasner C.D."/>
            <person name="You Mak K.T."/>
            <person name="Polle J."/>
            <person name="Hovde B.T."/>
            <person name="Starkenburg S.R."/>
        </authorList>
    </citation>
    <scope>NUCLEOTIDE SEQUENCE [LARGE SCALE GENOMIC DNA]</scope>
    <source>
        <strain evidence="1 2">DOE0152z</strain>
    </source>
</reference>
<name>A0ABY8U4S0_TETOB</name>
<evidence type="ECO:0000313" key="1">
    <source>
        <dbReference type="EMBL" id="WIA16449.1"/>
    </source>
</evidence>
<keyword evidence="2" id="KW-1185">Reference proteome</keyword>